<evidence type="ECO:0000256" key="1">
    <source>
        <dbReference type="SAM" id="Phobius"/>
    </source>
</evidence>
<feature type="transmembrane region" description="Helical" evidence="1">
    <location>
        <begin position="111"/>
        <end position="131"/>
    </location>
</feature>
<organism evidence="2 3">
    <name type="scientific">Pseudomonas donghuensis</name>
    <dbReference type="NCBI Taxonomy" id="1163398"/>
    <lineage>
        <taxon>Bacteria</taxon>
        <taxon>Pseudomonadati</taxon>
        <taxon>Pseudomonadota</taxon>
        <taxon>Gammaproteobacteria</taxon>
        <taxon>Pseudomonadales</taxon>
        <taxon>Pseudomonadaceae</taxon>
        <taxon>Pseudomonas</taxon>
    </lineage>
</organism>
<reference evidence="2 3" key="1">
    <citation type="journal article" date="2014" name="Genome Announc.">
        <title>Genome Sequence of Pseudomonas sp. Strain P482, a Tomato Rhizosphere Isolate with Broad-Spectrum Antimicrobial Activity.</title>
        <authorList>
            <person name="Krzyzanowska D.M."/>
            <person name="Ossowicki A."/>
            <person name="Jafra S."/>
        </authorList>
    </citation>
    <scope>NUCLEOTIDE SEQUENCE [LARGE SCALE GENOMIC DNA]</scope>
    <source>
        <strain evidence="2 3">P482</strain>
    </source>
</reference>
<sequence length="132" mass="14652">MMDLKAWPLEAQIALGLAPFVFCLSGLGIGVHLACSRHFKVMLKALENSPWLHQQVNLWGITSVRSRTLVVGSVCGAMLRPRLGIRKGVLDPAEVADFPPYLKRRMYISSWLTIVGFAWLMVGIGLIKLGMF</sequence>
<dbReference type="EMBL" id="CP071706">
    <property type="protein sequence ID" value="QWE81337.1"/>
    <property type="molecule type" value="Genomic_DNA"/>
</dbReference>
<dbReference type="GeneID" id="98283959"/>
<evidence type="ECO:0000313" key="2">
    <source>
        <dbReference type="EMBL" id="QWE81337.1"/>
    </source>
</evidence>
<proteinExistence type="predicted"/>
<keyword evidence="1" id="KW-0812">Transmembrane</keyword>
<accession>A0AAQ0DMM4</accession>
<protein>
    <submittedName>
        <fullName evidence="2">Uncharacterized protein</fullName>
    </submittedName>
</protein>
<evidence type="ECO:0000313" key="3">
    <source>
        <dbReference type="Proteomes" id="UP000027121"/>
    </source>
</evidence>
<keyword evidence="1" id="KW-0472">Membrane</keyword>
<keyword evidence="3" id="KW-1185">Reference proteome</keyword>
<keyword evidence="1" id="KW-1133">Transmembrane helix</keyword>
<reference evidence="2 3" key="2">
    <citation type="journal article" date="2016" name="Front. Microbiol.">
        <title>When Genome-Based Approach Meets the 'Old but Good': Revealing Genes Involved in the Antibacterial Activity of Pseudomonas sp. P482 against Soft Rot Pathogens.</title>
        <authorList>
            <person name="Krzyzanowska D.M."/>
            <person name="Ossowicki A."/>
            <person name="Rajewska M."/>
            <person name="Maciag T."/>
            <person name="Jablonska M."/>
            <person name="Obuchowski M."/>
            <person name="Heeb S."/>
            <person name="Jafra S."/>
        </authorList>
    </citation>
    <scope>NUCLEOTIDE SEQUENCE [LARGE SCALE GENOMIC DNA]</scope>
    <source>
        <strain evidence="2 3">P482</strain>
    </source>
</reference>
<feature type="transmembrane region" description="Helical" evidence="1">
    <location>
        <begin position="12"/>
        <end position="35"/>
    </location>
</feature>
<dbReference type="KEGG" id="pdw:BV82_16790"/>
<name>A0AAQ0DMM4_9PSED</name>
<gene>
    <name evidence="2" type="ORF">BV82_16790</name>
</gene>
<dbReference type="Proteomes" id="UP000027121">
    <property type="component" value="Chromosome"/>
</dbReference>
<dbReference type="RefSeq" id="WP_010224043.1">
    <property type="nucleotide sequence ID" value="NZ_CATKPL010000033.1"/>
</dbReference>
<dbReference type="AlphaFoldDB" id="A0AAQ0DMM4"/>